<feature type="chain" id="PRO_5010572366" evidence="4">
    <location>
        <begin position="25"/>
        <end position="524"/>
    </location>
</feature>
<name>A0A1T4TL12_9HYPH</name>
<keyword evidence="7" id="KW-1185">Reference proteome</keyword>
<keyword evidence="3 4" id="KW-0732">Signal</keyword>
<dbReference type="STRING" id="225324.SAMN02745126_06462"/>
<dbReference type="RefSeq" id="WP_170921256.1">
    <property type="nucleotide sequence ID" value="NZ_FUWJ01000020.1"/>
</dbReference>
<evidence type="ECO:0000313" key="6">
    <source>
        <dbReference type="EMBL" id="SKA41057.1"/>
    </source>
</evidence>
<evidence type="ECO:0000256" key="4">
    <source>
        <dbReference type="SAM" id="SignalP"/>
    </source>
</evidence>
<reference evidence="7" key="1">
    <citation type="submission" date="2017-02" db="EMBL/GenBank/DDBJ databases">
        <authorList>
            <person name="Varghese N."/>
            <person name="Submissions S."/>
        </authorList>
    </citation>
    <scope>NUCLEOTIDE SEQUENCE [LARGE SCALE GENOMIC DNA]</scope>
    <source>
        <strain evidence="7">ATCC 27094</strain>
    </source>
</reference>
<dbReference type="Gene3D" id="3.90.76.10">
    <property type="entry name" value="Dipeptide-binding Protein, Domain 1"/>
    <property type="match status" value="1"/>
</dbReference>
<dbReference type="PANTHER" id="PTHR30290:SF38">
    <property type="entry name" value="D,D-DIPEPTIDE-BINDING PERIPLASMIC PROTEIN DDPA-RELATED"/>
    <property type="match status" value="1"/>
</dbReference>
<accession>A0A1T4TL12</accession>
<dbReference type="Gene3D" id="3.10.105.10">
    <property type="entry name" value="Dipeptide-binding Protein, Domain 3"/>
    <property type="match status" value="1"/>
</dbReference>
<comment type="subcellular location">
    <subcellularLocation>
        <location evidence="1">Periplasm</location>
    </subcellularLocation>
</comment>
<evidence type="ECO:0000313" key="7">
    <source>
        <dbReference type="Proteomes" id="UP000190092"/>
    </source>
</evidence>
<feature type="signal peptide" evidence="4">
    <location>
        <begin position="1"/>
        <end position="24"/>
    </location>
</feature>
<dbReference type="PANTHER" id="PTHR30290">
    <property type="entry name" value="PERIPLASMIC BINDING COMPONENT OF ABC TRANSPORTER"/>
    <property type="match status" value="1"/>
</dbReference>
<evidence type="ECO:0000256" key="2">
    <source>
        <dbReference type="ARBA" id="ARBA00005695"/>
    </source>
</evidence>
<dbReference type="InterPro" id="IPR039424">
    <property type="entry name" value="SBP_5"/>
</dbReference>
<evidence type="ECO:0000259" key="5">
    <source>
        <dbReference type="Pfam" id="PF00496"/>
    </source>
</evidence>
<dbReference type="GO" id="GO:1904680">
    <property type="term" value="F:peptide transmembrane transporter activity"/>
    <property type="evidence" value="ECO:0007669"/>
    <property type="project" value="TreeGrafter"/>
</dbReference>
<dbReference type="GO" id="GO:0015833">
    <property type="term" value="P:peptide transport"/>
    <property type="evidence" value="ECO:0007669"/>
    <property type="project" value="TreeGrafter"/>
</dbReference>
<dbReference type="Pfam" id="PF00496">
    <property type="entry name" value="SBP_bac_5"/>
    <property type="match status" value="1"/>
</dbReference>
<gene>
    <name evidence="6" type="ORF">SAMN02745126_06462</name>
</gene>
<dbReference type="GO" id="GO:0030288">
    <property type="term" value="C:outer membrane-bounded periplasmic space"/>
    <property type="evidence" value="ECO:0007669"/>
    <property type="project" value="UniProtKB-ARBA"/>
</dbReference>
<dbReference type="Proteomes" id="UP000190092">
    <property type="component" value="Unassembled WGS sequence"/>
</dbReference>
<dbReference type="AlphaFoldDB" id="A0A1T4TL12"/>
<dbReference type="EMBL" id="FUWJ01000020">
    <property type="protein sequence ID" value="SKA41057.1"/>
    <property type="molecule type" value="Genomic_DNA"/>
</dbReference>
<dbReference type="InterPro" id="IPR000914">
    <property type="entry name" value="SBP_5_dom"/>
</dbReference>
<feature type="domain" description="Solute-binding protein family 5" evidence="5">
    <location>
        <begin position="70"/>
        <end position="419"/>
    </location>
</feature>
<organism evidence="6 7">
    <name type="scientific">Enhydrobacter aerosaccus</name>
    <dbReference type="NCBI Taxonomy" id="225324"/>
    <lineage>
        <taxon>Bacteria</taxon>
        <taxon>Pseudomonadati</taxon>
        <taxon>Pseudomonadota</taxon>
        <taxon>Alphaproteobacteria</taxon>
        <taxon>Hyphomicrobiales</taxon>
        <taxon>Enhydrobacter</taxon>
    </lineage>
</organism>
<proteinExistence type="inferred from homology"/>
<dbReference type="SUPFAM" id="SSF53850">
    <property type="entry name" value="Periplasmic binding protein-like II"/>
    <property type="match status" value="1"/>
</dbReference>
<dbReference type="Gene3D" id="3.40.190.10">
    <property type="entry name" value="Periplasmic binding protein-like II"/>
    <property type="match status" value="1"/>
</dbReference>
<evidence type="ECO:0000256" key="1">
    <source>
        <dbReference type="ARBA" id="ARBA00004418"/>
    </source>
</evidence>
<protein>
    <submittedName>
        <fullName evidence="6">Peptide/nickel transport system substrate-binding protein</fullName>
    </submittedName>
</protein>
<evidence type="ECO:0000256" key="3">
    <source>
        <dbReference type="ARBA" id="ARBA00022729"/>
    </source>
</evidence>
<dbReference type="CDD" id="cd08502">
    <property type="entry name" value="PBP2_NikA_DppA_OppA_like_16"/>
    <property type="match status" value="1"/>
</dbReference>
<sequence>MITRRSLGLMAASALAVPPLAARAQDKAVLRVAPETLSRILDPHFTTSFTTRDFGYLVYDTLFAVDDHFQPKPQMVESYALSEDKLTWTFVLRPGLQWHDGQPVTAADCTASLRRWTSRDSMGQTMMGFVTRLDAVDARTIRMALKQPYGLVLDTLAKIGAPVPFMMPERIARTPGSEQVKEIVGSGPYRFRADLHEPGVKIVLEKFDAYVPRQEPPIWASGAKLAKIPRIEMLGLPDAQTQVSALLRGEVDYLERVPADLLPLFDAKSGAHAEVVGDLGFQAIMRMNHLQPPFDDVKVRQAIACAIDRSQYAAVVAGDPKFATDCAAIFGCGMPYESTDGIPPRDLGKAKALLKEANVDFAKPLVMLHVANAPGIAALGNVTRQLLVDLGFKVEMQAMDFQTFATRRLNTKSVAEGGWNLAHTTNTVVDQGNPLSNPFLVAKGAPVSAWGWPTDPKVEELRLQFATAPDEAARKRLADEIQARAYEQVLYLPLSQFTTPSAWRNDLKGVLKSPVMLLYNIEKS</sequence>
<dbReference type="GO" id="GO:0043190">
    <property type="term" value="C:ATP-binding cassette (ABC) transporter complex"/>
    <property type="evidence" value="ECO:0007669"/>
    <property type="project" value="InterPro"/>
</dbReference>
<dbReference type="PIRSF" id="PIRSF002741">
    <property type="entry name" value="MppA"/>
    <property type="match status" value="1"/>
</dbReference>
<comment type="similarity">
    <text evidence="2">Belongs to the bacterial solute-binding protein 5 family.</text>
</comment>
<dbReference type="InterPro" id="IPR030678">
    <property type="entry name" value="Peptide/Ni-bd"/>
</dbReference>